<comment type="caution">
    <text evidence="1">The sequence shown here is derived from an EMBL/GenBank/DDBJ whole genome shotgun (WGS) entry which is preliminary data.</text>
</comment>
<protein>
    <submittedName>
        <fullName evidence="1">Uncharacterized protein</fullName>
    </submittedName>
</protein>
<dbReference type="RefSeq" id="WP_147480945.1">
    <property type="nucleotide sequence ID" value="NZ_LGLK01000057.1"/>
</dbReference>
<name>A0ABR5KT60_PSEAV</name>
<gene>
    <name evidence="1" type="ORF">AC499_0903</name>
</gene>
<organism evidence="1 2">
    <name type="scientific">Pseudomonas amygdali pv. lachrymans</name>
    <name type="common">Pseudomonas syringae pv. lachrymans</name>
    <dbReference type="NCBI Taxonomy" id="53707"/>
    <lineage>
        <taxon>Bacteria</taxon>
        <taxon>Pseudomonadati</taxon>
        <taxon>Pseudomonadota</taxon>
        <taxon>Gammaproteobacteria</taxon>
        <taxon>Pseudomonadales</taxon>
        <taxon>Pseudomonadaceae</taxon>
        <taxon>Pseudomonas</taxon>
        <taxon>Pseudomonas amygdali</taxon>
    </lineage>
</organism>
<dbReference type="Proteomes" id="UP000037943">
    <property type="component" value="Unassembled WGS sequence"/>
</dbReference>
<reference evidence="1 2" key="1">
    <citation type="submission" date="2015-07" db="EMBL/GenBank/DDBJ databases">
        <authorList>
            <person name="O'Brien H.E."/>
            <person name="Thakur S."/>
            <person name="Gong Y."/>
            <person name="Wang P.W."/>
            <person name="Guttman D.S."/>
        </authorList>
    </citation>
    <scope>NUCLEOTIDE SEQUENCE [LARGE SCALE GENOMIC DNA]</scope>
    <source>
        <strain evidence="1 2">107</strain>
    </source>
</reference>
<proteinExistence type="predicted"/>
<accession>A0ABR5KT60</accession>
<sequence>MSWPVCFDAKTIKRLEKSWSPYEDVLPQIRALMEDLYEMSLSEGHLTPGAIRDGADYVVKAHLGLYPIADWSKIVYRLNTTLENLVLSVERSLTIDEVNLIEARFELNFFEEIDQYGKKMALECKSQQALALAERMNAAGVDSAIALLGAVVSECASSPDAAPIVSFLQAATDEALSWTDGSNVNCWNSNHVQTSPLVHLERLLAGDYPWSKLSIRFVEQRLQADTYRQGRKSLKEYVDELSVEKKTALIAAAYSANPPADLVAQYREVIKHLLPEKLLDQTAVCVMNSVIQGNAPDWLDAVLKTAATPLAKIYPTIPTVTYQICHSSPQEIRVLDLPERYAQGMSSLCYAIDEEFRESFDQSRFVDWTADGQKLVVSDNVGETLVGFFREVMPHLEIEKRPKSSPAGSQLQSLLDRSDAQEFIVMSGAILKGLERQEDIAEILVRSFPDKAPLVKDFADVLNIPKEALMKSHWYRDFHMAGDLGL</sequence>
<reference evidence="1 2" key="2">
    <citation type="submission" date="2015-10" db="EMBL/GenBank/DDBJ databases">
        <title>Comparative genomics and high-throughput reverse genetic screens identify a new phytobacterial MAMP and an Arabidopsis receptor required for immune elicitation.</title>
        <authorList>
            <person name="Mott G.A."/>
            <person name="Thakur S."/>
            <person name="Wang P.W."/>
            <person name="Desveaux D."/>
            <person name="Guttman D.S."/>
        </authorList>
    </citation>
    <scope>NUCLEOTIDE SEQUENCE [LARGE SCALE GENOMIC DNA]</scope>
    <source>
        <strain evidence="1 2">107</strain>
    </source>
</reference>
<dbReference type="EMBL" id="LGLK01000057">
    <property type="protein sequence ID" value="KPC17701.1"/>
    <property type="molecule type" value="Genomic_DNA"/>
</dbReference>
<keyword evidence="2" id="KW-1185">Reference proteome</keyword>
<evidence type="ECO:0000313" key="1">
    <source>
        <dbReference type="EMBL" id="KPC17701.1"/>
    </source>
</evidence>
<evidence type="ECO:0000313" key="2">
    <source>
        <dbReference type="Proteomes" id="UP000037943"/>
    </source>
</evidence>